<dbReference type="GO" id="GO:0016051">
    <property type="term" value="P:carbohydrate biosynthetic process"/>
    <property type="evidence" value="ECO:0007669"/>
    <property type="project" value="InterPro"/>
</dbReference>
<keyword evidence="2" id="KW-0808">Transferase</keyword>
<comment type="caution">
    <text evidence="2">The sequence shown here is derived from an EMBL/GenBank/DDBJ whole genome shotgun (WGS) entry which is preliminary data.</text>
</comment>
<dbReference type="SUPFAM" id="SSF51569">
    <property type="entry name" value="Aldolase"/>
    <property type="match status" value="1"/>
</dbReference>
<dbReference type="PANTHER" id="PTHR42966">
    <property type="entry name" value="N-ACETYLNEURAMINATE SYNTHASE"/>
    <property type="match status" value="1"/>
</dbReference>
<accession>A0A078R8L1</accession>
<dbReference type="RefSeq" id="WP_005847152.1">
    <property type="nucleotide sequence ID" value="NZ_JNHI01000007.1"/>
</dbReference>
<dbReference type="InterPro" id="IPR013132">
    <property type="entry name" value="PseI/NeuA/B-like_N"/>
</dbReference>
<gene>
    <name evidence="2" type="primary">neuB</name>
    <name evidence="2" type="ORF">M097_1707</name>
</gene>
<evidence type="ECO:0000259" key="1">
    <source>
        <dbReference type="PROSITE" id="PS50844"/>
    </source>
</evidence>
<organism evidence="2 3">
    <name type="scientific">Phocaeicola vulgatus str. 3775 SL</name>
    <name type="common">B</name>
    <name type="synonym">iv</name>
    <dbReference type="NCBI Taxonomy" id="1339350"/>
    <lineage>
        <taxon>Bacteria</taxon>
        <taxon>Pseudomonadati</taxon>
        <taxon>Bacteroidota</taxon>
        <taxon>Bacteroidia</taxon>
        <taxon>Bacteroidales</taxon>
        <taxon>Bacteroidaceae</taxon>
        <taxon>Phocaeicola</taxon>
    </lineage>
</organism>
<dbReference type="GeneID" id="5304999"/>
<evidence type="ECO:0000313" key="3">
    <source>
        <dbReference type="Proteomes" id="UP000028134"/>
    </source>
</evidence>
<dbReference type="EMBL" id="JNHI01000007">
    <property type="protein sequence ID" value="KDS31723.1"/>
    <property type="molecule type" value="Genomic_DNA"/>
</dbReference>
<dbReference type="PROSITE" id="PS50844">
    <property type="entry name" value="AFP_LIKE"/>
    <property type="match status" value="1"/>
</dbReference>
<protein>
    <submittedName>
        <fullName evidence="2">N-acetylneuraminate synthase</fullName>
        <ecNumber evidence="2">2.5.1.56</ecNumber>
    </submittedName>
</protein>
<dbReference type="Gene3D" id="3.90.1210.10">
    <property type="entry name" value="Antifreeze-like/N-acetylneuraminic acid synthase C-terminal domain"/>
    <property type="match status" value="1"/>
</dbReference>
<dbReference type="SUPFAM" id="SSF51269">
    <property type="entry name" value="AFP III-like domain"/>
    <property type="match status" value="1"/>
</dbReference>
<dbReference type="InterPro" id="IPR057736">
    <property type="entry name" value="SAF_PseI/NeuA/NeuB"/>
</dbReference>
<dbReference type="Gene3D" id="3.20.20.70">
    <property type="entry name" value="Aldolase class I"/>
    <property type="match status" value="1"/>
</dbReference>
<dbReference type="PATRIC" id="fig|1339350.3.peg.1648"/>
<dbReference type="Pfam" id="PF08666">
    <property type="entry name" value="SAF"/>
    <property type="match status" value="1"/>
</dbReference>
<dbReference type="GO" id="GO:0050462">
    <property type="term" value="F:N-acetylneuraminate synthase activity"/>
    <property type="evidence" value="ECO:0007669"/>
    <property type="project" value="UniProtKB-EC"/>
</dbReference>
<dbReference type="GO" id="GO:0047444">
    <property type="term" value="F:N-acylneuraminate-9-phosphate synthase activity"/>
    <property type="evidence" value="ECO:0007669"/>
    <property type="project" value="TreeGrafter"/>
</dbReference>
<dbReference type="PANTHER" id="PTHR42966:SF1">
    <property type="entry name" value="SIALIC ACID SYNTHASE"/>
    <property type="match status" value="1"/>
</dbReference>
<dbReference type="InterPro" id="IPR051690">
    <property type="entry name" value="PseI-like"/>
</dbReference>
<sequence>MINHVYIIAEAGVNHNGRLDLALQLCNAAKDAGADAVKFQTWKTEKIVTRNAELAVYQENNISDKTKSQFKMLKELELSYDNFEVVKNHCDEIGIQFLSTPDEIDSLDFLCNFNLPFIKLGSGDVTNIPFLRLVGSRHIDVVLSTGMSYLGDVEIAYRTLIEAGAKSVSLLHCTTNYPCPMHEVNLRAIQTLKDAFHCSVGYSDHTMGVEVPVAAVAMGAEIIEKHFTLDKEMDGPDHKASLNPEELKQMVVAIRHIEQALGDGIKQPNESEKQISEVVLKRIVAATPIKEGEVLSADNMTVKRSTVGLKASLWDLVNGRIATCNYAIDEPIII</sequence>
<dbReference type="InterPro" id="IPR020007">
    <property type="entry name" value="NeuB/NeuA"/>
</dbReference>
<dbReference type="CDD" id="cd11615">
    <property type="entry name" value="SAF_NeuB_like"/>
    <property type="match status" value="1"/>
</dbReference>
<dbReference type="InterPro" id="IPR013974">
    <property type="entry name" value="SAF"/>
</dbReference>
<dbReference type="EC" id="2.5.1.56" evidence="2"/>
<dbReference type="Proteomes" id="UP000028134">
    <property type="component" value="Unassembled WGS sequence"/>
</dbReference>
<dbReference type="InterPro" id="IPR006190">
    <property type="entry name" value="SAF_AFP_Neu5Ac"/>
</dbReference>
<evidence type="ECO:0000313" key="2">
    <source>
        <dbReference type="EMBL" id="KDS31723.1"/>
    </source>
</evidence>
<feature type="domain" description="AFP-like" evidence="1">
    <location>
        <begin position="282"/>
        <end position="334"/>
    </location>
</feature>
<dbReference type="Pfam" id="PF03102">
    <property type="entry name" value="NeuB"/>
    <property type="match status" value="1"/>
</dbReference>
<dbReference type="NCBIfam" id="TIGR03569">
    <property type="entry name" value="NeuB_NnaB"/>
    <property type="match status" value="1"/>
</dbReference>
<reference evidence="2 3" key="1">
    <citation type="submission" date="2014-04" db="EMBL/GenBank/DDBJ databases">
        <authorList>
            <person name="Sears C."/>
            <person name="Carroll K."/>
            <person name="Sack B.R."/>
            <person name="Qadri F."/>
            <person name="Myers L.L."/>
            <person name="Chung G.-T."/>
            <person name="Escheverria P."/>
            <person name="Fraser C.M."/>
            <person name="Sadzewicz L."/>
            <person name="Shefchek K.A."/>
            <person name="Tallon L."/>
            <person name="Das S.P."/>
            <person name="Daugherty S."/>
            <person name="Mongodin E.F."/>
        </authorList>
    </citation>
    <scope>NUCLEOTIDE SEQUENCE [LARGE SCALE GENOMIC DNA]</scope>
    <source>
        <strain evidence="3">3775 SL(B) 10 (iv)</strain>
    </source>
</reference>
<proteinExistence type="predicted"/>
<dbReference type="AlphaFoldDB" id="A0A078R8L1"/>
<dbReference type="InterPro" id="IPR013785">
    <property type="entry name" value="Aldolase_TIM"/>
</dbReference>
<dbReference type="InterPro" id="IPR036732">
    <property type="entry name" value="AFP_Neu5c_C_sf"/>
</dbReference>
<name>A0A078R8L1_PHOVU</name>